<evidence type="ECO:0008006" key="3">
    <source>
        <dbReference type="Google" id="ProtNLM"/>
    </source>
</evidence>
<proteinExistence type="predicted"/>
<evidence type="ECO:0000313" key="1">
    <source>
        <dbReference type="EMBL" id="MBD8526084.1"/>
    </source>
</evidence>
<accession>A0AAW3ZKP4</accession>
<reference evidence="1 2" key="1">
    <citation type="submission" date="2020-09" db="EMBL/GenBank/DDBJ databases">
        <title>Pseudoxanthomonas sp. CAU 1598 isolated from sand of Yaerae Beach.</title>
        <authorList>
            <person name="Kim W."/>
        </authorList>
    </citation>
    <scope>NUCLEOTIDE SEQUENCE [LARGE SCALE GENOMIC DNA]</scope>
    <source>
        <strain evidence="1 2">CAU 1598</strain>
    </source>
</reference>
<comment type="caution">
    <text evidence="1">The sequence shown here is derived from an EMBL/GenBank/DDBJ whole genome shotgun (WGS) entry which is preliminary data.</text>
</comment>
<evidence type="ECO:0000313" key="2">
    <source>
        <dbReference type="Proteomes" id="UP000613768"/>
    </source>
</evidence>
<dbReference type="Proteomes" id="UP000613768">
    <property type="component" value="Unassembled WGS sequence"/>
</dbReference>
<protein>
    <recommendedName>
        <fullName evidence="3">SpoIIAA-like protein</fullName>
    </recommendedName>
</protein>
<dbReference type="RefSeq" id="WP_192029507.1">
    <property type="nucleotide sequence ID" value="NZ_JACYTR010000017.1"/>
</dbReference>
<gene>
    <name evidence="1" type="ORF">IFO71_10085</name>
</gene>
<keyword evidence="2" id="KW-1185">Reference proteome</keyword>
<name>A0AAW3ZKP4_9GAMM</name>
<sequence>MSFSIHGDVRLEAAFPLLITHVRGPWNRELTRRWAAVSLPLAHEFAERGAWVGAAVVSESMMCTPEALSLHAQMAERMVAEFGMVAAAHVALPGTEGEKLMHPVFESMFSRLCPYRRFETLEDMRAWGVAQTGARS</sequence>
<dbReference type="EMBL" id="JACYTR010000017">
    <property type="protein sequence ID" value="MBD8526084.1"/>
    <property type="molecule type" value="Genomic_DNA"/>
</dbReference>
<dbReference type="AlphaFoldDB" id="A0AAW3ZKP4"/>
<organism evidence="1 2">
    <name type="scientific">Pseudomarimonas arenosa</name>
    <dbReference type="NCBI Taxonomy" id="2774145"/>
    <lineage>
        <taxon>Bacteria</taxon>
        <taxon>Pseudomonadati</taxon>
        <taxon>Pseudomonadota</taxon>
        <taxon>Gammaproteobacteria</taxon>
        <taxon>Lysobacterales</taxon>
        <taxon>Lysobacteraceae</taxon>
        <taxon>Pseudomarimonas</taxon>
    </lineage>
</organism>